<comment type="catalytic activity">
    <reaction evidence="7">
        <text>(6S)-5-methyl-5,6,7,8-tetrahydrofolate + NAD(+) = (6R)-5,10-methylene-5,6,7,8-tetrahydrofolate + NADH + H(+)</text>
        <dbReference type="Rhea" id="RHEA:19821"/>
        <dbReference type="ChEBI" id="CHEBI:15378"/>
        <dbReference type="ChEBI" id="CHEBI:15636"/>
        <dbReference type="ChEBI" id="CHEBI:18608"/>
        <dbReference type="ChEBI" id="CHEBI:57540"/>
        <dbReference type="ChEBI" id="CHEBI:57945"/>
        <dbReference type="EC" id="1.5.1.54"/>
    </reaction>
    <physiologicalReaction direction="right-to-left" evidence="7">
        <dbReference type="Rhea" id="RHEA:19823"/>
    </physiologicalReaction>
</comment>
<sequence>MPPRSSRRPTSRPWPARPPPVPEPAERAAAAPEPASTPLPAPAPRRAQFEVIPLPGVLEQVLEHLGPGTRVTVTASPAQGLEATVETAIALAGAGRVAIPHLAARMLTGERELETILERLAGAGIEELFVIAGDADPPAGPYDGALALLEALRPARRGLAVGVGAHPEGHPFARPDEALELLRRKAEHASYLATQMLFAPVPLVDWVRQLRAAGIDLPVRPGLAAPASRARLLRIGARIGVGRSLRMLSAEGSGVRRLLSPGSWDPEPLRVAIAAAEVPGIAAPHVFTFNSLAETAAWWHGRAQRS</sequence>
<dbReference type="GO" id="GO:0071949">
    <property type="term" value="F:FAD binding"/>
    <property type="evidence" value="ECO:0007669"/>
    <property type="project" value="TreeGrafter"/>
</dbReference>
<evidence type="ECO:0000256" key="6">
    <source>
        <dbReference type="ARBA" id="ARBA00023002"/>
    </source>
</evidence>
<dbReference type="Gene3D" id="3.20.20.220">
    <property type="match status" value="1"/>
</dbReference>
<evidence type="ECO:0000256" key="5">
    <source>
        <dbReference type="ARBA" id="ARBA00022827"/>
    </source>
</evidence>
<dbReference type="EMBL" id="QSWH01000010">
    <property type="protein sequence ID" value="RRR21184.1"/>
    <property type="molecule type" value="Genomic_DNA"/>
</dbReference>
<reference evidence="10 12" key="1">
    <citation type="submission" date="2018-07" db="EMBL/GenBank/DDBJ databases">
        <title>Brachybacterium saurashtrense DSM 23186 genome sequence.</title>
        <authorList>
            <person name="Guo L."/>
        </authorList>
    </citation>
    <scope>NUCLEOTIDE SEQUENCE [LARGE SCALE GENOMIC DNA]</scope>
    <source>
        <strain evidence="10 12">DSM 23186</strain>
    </source>
</reference>
<evidence type="ECO:0000256" key="3">
    <source>
        <dbReference type="ARBA" id="ARBA00006743"/>
    </source>
</evidence>
<feature type="compositionally biased region" description="Basic residues" evidence="9">
    <location>
        <begin position="1"/>
        <end position="10"/>
    </location>
</feature>
<evidence type="ECO:0000313" key="11">
    <source>
        <dbReference type="EMBL" id="RRR21184.1"/>
    </source>
</evidence>
<dbReference type="EMBL" id="CP031356">
    <property type="protein sequence ID" value="AXK45443.1"/>
    <property type="molecule type" value="Genomic_DNA"/>
</dbReference>
<dbReference type="InterPro" id="IPR029041">
    <property type="entry name" value="FAD-linked_oxidoreductase-like"/>
</dbReference>
<evidence type="ECO:0000256" key="7">
    <source>
        <dbReference type="ARBA" id="ARBA00048628"/>
    </source>
</evidence>
<name>A0A345YNE1_9MICO</name>
<evidence type="ECO:0000256" key="8">
    <source>
        <dbReference type="RuleBase" id="RU003862"/>
    </source>
</evidence>
<comment type="pathway">
    <text evidence="2 8">One-carbon metabolism; tetrahydrofolate interconversion.</text>
</comment>
<organism evidence="11 13">
    <name type="scientific">Brachybacterium saurashtrense</name>
    <dbReference type="NCBI Taxonomy" id="556288"/>
    <lineage>
        <taxon>Bacteria</taxon>
        <taxon>Bacillati</taxon>
        <taxon>Actinomycetota</taxon>
        <taxon>Actinomycetes</taxon>
        <taxon>Micrococcales</taxon>
        <taxon>Dermabacteraceae</taxon>
        <taxon>Brachybacterium</taxon>
    </lineage>
</organism>
<dbReference type="AlphaFoldDB" id="A0A345YNE1"/>
<comment type="cofactor">
    <cofactor evidence="1 8">
        <name>FAD</name>
        <dbReference type="ChEBI" id="CHEBI:57692"/>
    </cofactor>
</comment>
<evidence type="ECO:0000256" key="2">
    <source>
        <dbReference type="ARBA" id="ARBA00004777"/>
    </source>
</evidence>
<dbReference type="InterPro" id="IPR003171">
    <property type="entry name" value="Mehydrof_redctse-like"/>
</dbReference>
<dbReference type="GO" id="GO:0106312">
    <property type="term" value="F:methylenetetrahydrofolate reductase (NADH) activity"/>
    <property type="evidence" value="ECO:0007669"/>
    <property type="project" value="UniProtKB-EC"/>
</dbReference>
<gene>
    <name evidence="10" type="ORF">DWV08_07325</name>
    <name evidence="11" type="ORF">DXU92_16020</name>
</gene>
<keyword evidence="5 8" id="KW-0274">FAD</keyword>
<evidence type="ECO:0000256" key="4">
    <source>
        <dbReference type="ARBA" id="ARBA00022630"/>
    </source>
</evidence>
<feature type="region of interest" description="Disordered" evidence="9">
    <location>
        <begin position="1"/>
        <end position="43"/>
    </location>
</feature>
<dbReference type="GO" id="GO:0005829">
    <property type="term" value="C:cytosol"/>
    <property type="evidence" value="ECO:0007669"/>
    <property type="project" value="TreeGrafter"/>
</dbReference>
<keyword evidence="4 8" id="KW-0285">Flavoprotein</keyword>
<keyword evidence="6 8" id="KW-0560">Oxidoreductase</keyword>
<evidence type="ECO:0000256" key="9">
    <source>
        <dbReference type="SAM" id="MobiDB-lite"/>
    </source>
</evidence>
<dbReference type="Proteomes" id="UP000282185">
    <property type="component" value="Unassembled WGS sequence"/>
</dbReference>
<dbReference type="GO" id="GO:0009086">
    <property type="term" value="P:methionine biosynthetic process"/>
    <property type="evidence" value="ECO:0007669"/>
    <property type="project" value="TreeGrafter"/>
</dbReference>
<proteinExistence type="inferred from homology"/>
<dbReference type="PANTHER" id="PTHR45754">
    <property type="entry name" value="METHYLENETETRAHYDROFOLATE REDUCTASE"/>
    <property type="match status" value="1"/>
</dbReference>
<dbReference type="Proteomes" id="UP000254236">
    <property type="component" value="Chromosome"/>
</dbReference>
<dbReference type="OrthoDB" id="9812555at2"/>
<evidence type="ECO:0000313" key="12">
    <source>
        <dbReference type="Proteomes" id="UP000254236"/>
    </source>
</evidence>
<evidence type="ECO:0000256" key="1">
    <source>
        <dbReference type="ARBA" id="ARBA00001974"/>
    </source>
</evidence>
<keyword evidence="12" id="KW-1185">Reference proteome</keyword>
<evidence type="ECO:0000313" key="13">
    <source>
        <dbReference type="Proteomes" id="UP000282185"/>
    </source>
</evidence>
<accession>A0A345YNE1</accession>
<dbReference type="PANTHER" id="PTHR45754:SF3">
    <property type="entry name" value="METHYLENETETRAHYDROFOLATE REDUCTASE (NADPH)"/>
    <property type="match status" value="1"/>
</dbReference>
<dbReference type="KEGG" id="bsau:DWV08_07325"/>
<comment type="similarity">
    <text evidence="3 8">Belongs to the methylenetetrahydrofolate reductase family.</text>
</comment>
<reference evidence="11 13" key="2">
    <citation type="submission" date="2018-08" db="EMBL/GenBank/DDBJ databases">
        <title>Brachybacterium saurashtrense DSM 23186.</title>
        <authorList>
            <person name="Li Y."/>
        </authorList>
    </citation>
    <scope>NUCLEOTIDE SEQUENCE [LARGE SCALE GENOMIC DNA]</scope>
    <source>
        <strain evidence="11 13">DSM 23186</strain>
    </source>
</reference>
<evidence type="ECO:0000313" key="10">
    <source>
        <dbReference type="EMBL" id="AXK45443.1"/>
    </source>
</evidence>
<protein>
    <recommendedName>
        <fullName evidence="8">Methylenetetrahydrofolate reductase</fullName>
    </recommendedName>
</protein>
<dbReference type="SUPFAM" id="SSF51730">
    <property type="entry name" value="FAD-linked oxidoreductase"/>
    <property type="match status" value="1"/>
</dbReference>
<dbReference type="Pfam" id="PF02219">
    <property type="entry name" value="MTHFR"/>
    <property type="match status" value="1"/>
</dbReference>
<dbReference type="GO" id="GO:0035999">
    <property type="term" value="P:tetrahydrofolate interconversion"/>
    <property type="evidence" value="ECO:0007669"/>
    <property type="project" value="UniProtKB-UniPathway"/>
</dbReference>